<organism evidence="1">
    <name type="scientific">hydrothermal vent metagenome</name>
    <dbReference type="NCBI Taxonomy" id="652676"/>
    <lineage>
        <taxon>unclassified sequences</taxon>
        <taxon>metagenomes</taxon>
        <taxon>ecological metagenomes</taxon>
    </lineage>
</organism>
<proteinExistence type="predicted"/>
<gene>
    <name evidence="1" type="ORF">MNBD_BACTEROID04-1166</name>
</gene>
<feature type="non-terminal residue" evidence="1">
    <location>
        <position position="49"/>
    </location>
</feature>
<sequence>MNKNFRHNIVVGFIMLYTFYSIAQNNFSLSNNVKKQTVSFKLLNNLIVF</sequence>
<accession>A0A3B0TMD9</accession>
<name>A0A3B0TMD9_9ZZZZ</name>
<dbReference type="EMBL" id="UOER01000055">
    <property type="protein sequence ID" value="VAW19835.1"/>
    <property type="molecule type" value="Genomic_DNA"/>
</dbReference>
<evidence type="ECO:0000313" key="1">
    <source>
        <dbReference type="EMBL" id="VAW19835.1"/>
    </source>
</evidence>
<dbReference type="AlphaFoldDB" id="A0A3B0TMD9"/>
<reference evidence="1" key="1">
    <citation type="submission" date="2018-06" db="EMBL/GenBank/DDBJ databases">
        <authorList>
            <person name="Zhirakovskaya E."/>
        </authorList>
    </citation>
    <scope>NUCLEOTIDE SEQUENCE</scope>
</reference>
<protein>
    <submittedName>
        <fullName evidence="1">Uncharacterized protein</fullName>
    </submittedName>
</protein>